<keyword evidence="3" id="KW-1185">Reference proteome</keyword>
<comment type="caution">
    <text evidence="2">The sequence shown here is derived from an EMBL/GenBank/DDBJ whole genome shotgun (WGS) entry which is preliminary data.</text>
</comment>
<feature type="region of interest" description="Disordered" evidence="1">
    <location>
        <begin position="85"/>
        <end position="117"/>
    </location>
</feature>
<organism evidence="2 3">
    <name type="scientific">Spongiibacter pelagi</name>
    <dbReference type="NCBI Taxonomy" id="2760804"/>
    <lineage>
        <taxon>Bacteria</taxon>
        <taxon>Pseudomonadati</taxon>
        <taxon>Pseudomonadota</taxon>
        <taxon>Gammaproteobacteria</taxon>
        <taxon>Cellvibrionales</taxon>
        <taxon>Spongiibacteraceae</taxon>
        <taxon>Spongiibacter</taxon>
    </lineage>
</organism>
<sequence length="117" mass="13283">MPKSPIYKVIFQNNNQVYELYARAIYQSEMYGFIEVEEFVFTDPDQLVVNPGEEKLKNEFAGVVRSYIPMFAIVRIDEVEKEGTGKIIEGQSGSNNSNVRHFPMSSGRPVSRGPDSE</sequence>
<evidence type="ECO:0000313" key="2">
    <source>
        <dbReference type="EMBL" id="MBD2858736.1"/>
    </source>
</evidence>
<dbReference type="RefSeq" id="WP_190763886.1">
    <property type="nucleotide sequence ID" value="NZ_JACXLD010000003.1"/>
</dbReference>
<accession>A0A927GVJ6</accession>
<dbReference type="PIRSF" id="PIRSF028538">
    <property type="entry name" value="DUF1820"/>
    <property type="match status" value="1"/>
</dbReference>
<evidence type="ECO:0000256" key="1">
    <source>
        <dbReference type="SAM" id="MobiDB-lite"/>
    </source>
</evidence>
<dbReference type="AlphaFoldDB" id="A0A927GVJ6"/>
<name>A0A927GVJ6_9GAMM</name>
<dbReference type="Proteomes" id="UP000610558">
    <property type="component" value="Unassembled WGS sequence"/>
</dbReference>
<protein>
    <submittedName>
        <fullName evidence="2">DUF1820 family protein</fullName>
    </submittedName>
</protein>
<dbReference type="Pfam" id="PF08850">
    <property type="entry name" value="DUF1820"/>
    <property type="match status" value="1"/>
</dbReference>
<reference evidence="2" key="1">
    <citation type="submission" date="2020-09" db="EMBL/GenBank/DDBJ databases">
        <authorList>
            <person name="Yoon J.-W."/>
        </authorList>
    </citation>
    <scope>NUCLEOTIDE SEQUENCE</scope>
    <source>
        <strain evidence="2">KMU-158</strain>
    </source>
</reference>
<dbReference type="InterPro" id="IPR014949">
    <property type="entry name" value="DUF1820"/>
</dbReference>
<proteinExistence type="predicted"/>
<dbReference type="EMBL" id="JACXLD010000003">
    <property type="protein sequence ID" value="MBD2858736.1"/>
    <property type="molecule type" value="Genomic_DNA"/>
</dbReference>
<evidence type="ECO:0000313" key="3">
    <source>
        <dbReference type="Proteomes" id="UP000610558"/>
    </source>
</evidence>
<gene>
    <name evidence="2" type="ORF">IB286_06895</name>
</gene>